<accession>A0ACC0PW39</accession>
<evidence type="ECO:0000313" key="2">
    <source>
        <dbReference type="Proteomes" id="UP001062846"/>
    </source>
</evidence>
<protein>
    <submittedName>
        <fullName evidence="1">Uncharacterized protein</fullName>
    </submittedName>
</protein>
<name>A0ACC0PW39_RHOML</name>
<proteinExistence type="predicted"/>
<sequence length="120" mass="13240">MPPQQNAQNKLLLLGAPPRQDVKLKKPYSDKKKPPDIITYHEFARASECNRELSQGEHGDRFRHRSRSPNKSSLVARGGEVQSQTLRPVLGDDSQPHCNLETNGPSGLSQESDLQASGLA</sequence>
<dbReference type="EMBL" id="CM046389">
    <property type="protein sequence ID" value="KAI8568993.1"/>
    <property type="molecule type" value="Genomic_DNA"/>
</dbReference>
<reference evidence="1" key="1">
    <citation type="submission" date="2022-02" db="EMBL/GenBank/DDBJ databases">
        <title>Plant Genome Project.</title>
        <authorList>
            <person name="Zhang R.-G."/>
        </authorList>
    </citation>
    <scope>NUCLEOTIDE SEQUENCE</scope>
    <source>
        <strain evidence="1">AT1</strain>
    </source>
</reference>
<organism evidence="1 2">
    <name type="scientific">Rhododendron molle</name>
    <name type="common">Chinese azalea</name>
    <name type="synonym">Azalea mollis</name>
    <dbReference type="NCBI Taxonomy" id="49168"/>
    <lineage>
        <taxon>Eukaryota</taxon>
        <taxon>Viridiplantae</taxon>
        <taxon>Streptophyta</taxon>
        <taxon>Embryophyta</taxon>
        <taxon>Tracheophyta</taxon>
        <taxon>Spermatophyta</taxon>
        <taxon>Magnoliopsida</taxon>
        <taxon>eudicotyledons</taxon>
        <taxon>Gunneridae</taxon>
        <taxon>Pentapetalae</taxon>
        <taxon>asterids</taxon>
        <taxon>Ericales</taxon>
        <taxon>Ericaceae</taxon>
        <taxon>Ericoideae</taxon>
        <taxon>Rhodoreae</taxon>
        <taxon>Rhododendron</taxon>
    </lineage>
</organism>
<gene>
    <name evidence="1" type="ORF">RHMOL_Rhmol02G0244600</name>
</gene>
<dbReference type="Proteomes" id="UP001062846">
    <property type="component" value="Chromosome 2"/>
</dbReference>
<keyword evidence="2" id="KW-1185">Reference proteome</keyword>
<evidence type="ECO:0000313" key="1">
    <source>
        <dbReference type="EMBL" id="KAI8568993.1"/>
    </source>
</evidence>
<comment type="caution">
    <text evidence="1">The sequence shown here is derived from an EMBL/GenBank/DDBJ whole genome shotgun (WGS) entry which is preliminary data.</text>
</comment>